<feature type="chain" id="PRO_5024407519" evidence="1">
    <location>
        <begin position="29"/>
        <end position="551"/>
    </location>
</feature>
<evidence type="ECO:0000313" key="4">
    <source>
        <dbReference type="Proteomes" id="UP000325372"/>
    </source>
</evidence>
<dbReference type="AlphaFoldDB" id="A0A5N0TE24"/>
<evidence type="ECO:0000259" key="2">
    <source>
        <dbReference type="Pfam" id="PF00144"/>
    </source>
</evidence>
<dbReference type="RefSeq" id="WP_150862789.1">
    <property type="nucleotide sequence ID" value="NZ_VYXP01000002.1"/>
</dbReference>
<feature type="signal peptide" evidence="1">
    <location>
        <begin position="1"/>
        <end position="28"/>
    </location>
</feature>
<dbReference type="Gene3D" id="3.40.710.10">
    <property type="entry name" value="DD-peptidase/beta-lactamase superfamily"/>
    <property type="match status" value="1"/>
</dbReference>
<dbReference type="EMBL" id="VYXP01000002">
    <property type="protein sequence ID" value="KAA9133230.1"/>
    <property type="molecule type" value="Genomic_DNA"/>
</dbReference>
<dbReference type="Proteomes" id="UP000325372">
    <property type="component" value="Unassembled WGS sequence"/>
</dbReference>
<comment type="caution">
    <text evidence="3">The sequence shown here is derived from an EMBL/GenBank/DDBJ whole genome shotgun (WGS) entry which is preliminary data.</text>
</comment>
<keyword evidence="1" id="KW-0732">Signal</keyword>
<keyword evidence="4" id="KW-1185">Reference proteome</keyword>
<dbReference type="InterPro" id="IPR001466">
    <property type="entry name" value="Beta-lactam-related"/>
</dbReference>
<dbReference type="Pfam" id="PF00144">
    <property type="entry name" value="Beta-lactamase"/>
    <property type="match status" value="1"/>
</dbReference>
<evidence type="ECO:0000256" key="1">
    <source>
        <dbReference type="SAM" id="SignalP"/>
    </source>
</evidence>
<dbReference type="SUPFAM" id="SSF56601">
    <property type="entry name" value="beta-lactamase/transpeptidase-like"/>
    <property type="match status" value="1"/>
</dbReference>
<proteinExistence type="predicted"/>
<protein>
    <submittedName>
        <fullName evidence="3">Beta-lactamase family protein</fullName>
    </submittedName>
</protein>
<reference evidence="3 4" key="1">
    <citation type="submission" date="2019-09" db="EMBL/GenBank/DDBJ databases">
        <title>Wenzhouxiangella sp. Genome sequencing and assembly.</title>
        <authorList>
            <person name="Zhang R."/>
        </authorList>
    </citation>
    <scope>NUCLEOTIDE SEQUENCE [LARGE SCALE GENOMIC DNA]</scope>
    <source>
        <strain evidence="3 4">W260</strain>
    </source>
</reference>
<organism evidence="3 4">
    <name type="scientific">Marinihelvus fidelis</name>
    <dbReference type="NCBI Taxonomy" id="2613842"/>
    <lineage>
        <taxon>Bacteria</taxon>
        <taxon>Pseudomonadati</taxon>
        <taxon>Pseudomonadota</taxon>
        <taxon>Gammaproteobacteria</taxon>
        <taxon>Chromatiales</taxon>
        <taxon>Wenzhouxiangellaceae</taxon>
        <taxon>Marinihelvus</taxon>
    </lineage>
</organism>
<dbReference type="InterPro" id="IPR012338">
    <property type="entry name" value="Beta-lactam/transpept-like"/>
</dbReference>
<gene>
    <name evidence="3" type="ORF">F3N42_02400</name>
</gene>
<name>A0A5N0TE24_9GAMM</name>
<sequence length="551" mass="60058">MTGRLLSRPPSGVLLAVGLILATGCAIAAQDLDAGTLPLQGQLEINGGSFTDFRPSVDTFDLASDAGLRVTEFPAIDIDWVTDGERLVPTIRTPVGTGHPLWMFIAEPGRLGPEADDGSRPVAFPFALRHANHGCVHYGIIEGALPGRHAEPAALDLHWRINAETCAYLKFDANGTLKASWTAGPVDAADDVLARDQALRQRAMPTRPLGALTERFPAFDAGAFAPPADADVTAYGLVVDGVHYLGDCLAHDGEKLACEHLPLPSYSTAKSLFAGLVYLRMLKLWPELATTAVTDLVPECRLADRRWRDVRLEHLMNMSTGLFTDPAHQADEASATMVTFFDAISNAERIEVACTAWPRAEAPGVTPVYHTSDHYLLGVALQRFLRQQRGDGADIHRDILLGEILAGVDAGPLTGFTERTKDTDAQPLTGYGLAFHVDDVARIGAALPDLARNGTLFPEDTYNELFFRNIEPSFVWPHGGGERYRHGWWAYDFGPALGCSTPSWVPFMAGYGGITWAFLPNQMVYYHFTDNGFTPWKQAVLQAHKARKLCD</sequence>
<dbReference type="PROSITE" id="PS51257">
    <property type="entry name" value="PROKAR_LIPOPROTEIN"/>
    <property type="match status" value="1"/>
</dbReference>
<accession>A0A5N0TE24</accession>
<feature type="domain" description="Beta-lactamase-related" evidence="2">
    <location>
        <begin position="265"/>
        <end position="383"/>
    </location>
</feature>
<evidence type="ECO:0000313" key="3">
    <source>
        <dbReference type="EMBL" id="KAA9133230.1"/>
    </source>
</evidence>